<feature type="non-terminal residue" evidence="2">
    <location>
        <position position="1"/>
    </location>
</feature>
<feature type="region of interest" description="Disordered" evidence="1">
    <location>
        <begin position="109"/>
        <end position="133"/>
    </location>
</feature>
<sequence>QRRDGGDPRAAGAASPAAAARDGGREAAENGDHGQLQSGPVSRAAAEPAGTEGLGRLFKPADQRWADWVGEWGTMRTRRGGGAAGPSWGSLTQLRPVRLTDGAAWPMGGGVCAGRRLNPTSELPGRGLTGGEREAGLKRVARGVERESRPRIPAVARAGPRAARDRRVGVKNGF</sequence>
<evidence type="ECO:0000313" key="2">
    <source>
        <dbReference type="EMBL" id="TKC53888.1"/>
    </source>
</evidence>
<feature type="compositionally biased region" description="Basic and acidic residues" evidence="1">
    <location>
        <begin position="22"/>
        <end position="32"/>
    </location>
</feature>
<proteinExistence type="predicted"/>
<dbReference type="EMBL" id="RWIC01000002">
    <property type="protein sequence ID" value="TKC53888.1"/>
    <property type="molecule type" value="Genomic_DNA"/>
</dbReference>
<comment type="caution">
    <text evidence="2">The sequence shown here is derived from an EMBL/GenBank/DDBJ whole genome shotgun (WGS) entry which is preliminary data.</text>
</comment>
<gene>
    <name evidence="2" type="ORF">EI555_018643</name>
</gene>
<reference evidence="3" key="1">
    <citation type="journal article" date="2019" name="IScience">
        <title>Narwhal Genome Reveals Long-Term Low Genetic Diversity despite Current Large Abundance Size.</title>
        <authorList>
            <person name="Westbury M.V."/>
            <person name="Petersen B."/>
            <person name="Garde E."/>
            <person name="Heide-Jorgensen M.P."/>
            <person name="Lorenzen E.D."/>
        </authorList>
    </citation>
    <scope>NUCLEOTIDE SEQUENCE [LARGE SCALE GENOMIC DNA]</scope>
</reference>
<evidence type="ECO:0000313" key="3">
    <source>
        <dbReference type="Proteomes" id="UP000308365"/>
    </source>
</evidence>
<dbReference type="AlphaFoldDB" id="A0A4U1FUG3"/>
<protein>
    <submittedName>
        <fullName evidence="2">Uncharacterized protein</fullName>
    </submittedName>
</protein>
<feature type="compositionally biased region" description="Low complexity" evidence="1">
    <location>
        <begin position="8"/>
        <end position="21"/>
    </location>
</feature>
<dbReference type="Proteomes" id="UP000308365">
    <property type="component" value="Unassembled WGS sequence"/>
</dbReference>
<name>A0A4U1FUG3_MONMO</name>
<evidence type="ECO:0000256" key="1">
    <source>
        <dbReference type="SAM" id="MobiDB-lite"/>
    </source>
</evidence>
<feature type="region of interest" description="Disordered" evidence="1">
    <location>
        <begin position="1"/>
        <end position="60"/>
    </location>
</feature>
<organism evidence="2 3">
    <name type="scientific">Monodon monoceros</name>
    <name type="common">Narwhal</name>
    <name type="synonym">Ceratodon monodon</name>
    <dbReference type="NCBI Taxonomy" id="40151"/>
    <lineage>
        <taxon>Eukaryota</taxon>
        <taxon>Metazoa</taxon>
        <taxon>Chordata</taxon>
        <taxon>Craniata</taxon>
        <taxon>Vertebrata</taxon>
        <taxon>Euteleostomi</taxon>
        <taxon>Mammalia</taxon>
        <taxon>Eutheria</taxon>
        <taxon>Laurasiatheria</taxon>
        <taxon>Artiodactyla</taxon>
        <taxon>Whippomorpha</taxon>
        <taxon>Cetacea</taxon>
        <taxon>Odontoceti</taxon>
        <taxon>Monodontidae</taxon>
        <taxon>Monodon</taxon>
    </lineage>
</organism>
<accession>A0A4U1FUG3</accession>